<organism evidence="1 2">
    <name type="scientific">Mycobacterium phage Steamy</name>
    <dbReference type="NCBI Taxonomy" id="2250309"/>
    <lineage>
        <taxon>Viruses</taxon>
        <taxon>Duplodnaviria</taxon>
        <taxon>Heunggongvirae</taxon>
        <taxon>Uroviricota</taxon>
        <taxon>Caudoviricetes</taxon>
        <taxon>Pharaohvirus</taxon>
        <taxon>Pharaohvirus steamy</taxon>
    </lineage>
</organism>
<keyword evidence="2" id="KW-1185">Reference proteome</keyword>
<gene>
    <name evidence="1" type="primary">89</name>
    <name evidence="1" type="ORF">SEA_STEAMY_89</name>
</gene>
<dbReference type="GeneID" id="64871503"/>
<proteinExistence type="predicted"/>
<dbReference type="EMBL" id="MH513984">
    <property type="protein sequence ID" value="AXH48863.1"/>
    <property type="molecule type" value="Genomic_DNA"/>
</dbReference>
<dbReference type="Proteomes" id="UP000259157">
    <property type="component" value="Segment"/>
</dbReference>
<accession>A0A345L0R1</accession>
<dbReference type="RefSeq" id="YP_010061876.1">
    <property type="nucleotide sequence ID" value="NC_054787.1"/>
</dbReference>
<sequence length="48" mass="5504">MFGKWTLYSGMGTWHFDELRDAIAKARSLKGCDTWTTIKDSTGMRVSF</sequence>
<protein>
    <submittedName>
        <fullName evidence="1">Uncharacterized protein</fullName>
    </submittedName>
</protein>
<dbReference type="KEGG" id="vg:64871503"/>
<name>A0A345L0R1_9CAUD</name>
<evidence type="ECO:0000313" key="1">
    <source>
        <dbReference type="EMBL" id="AXH48863.1"/>
    </source>
</evidence>
<evidence type="ECO:0000313" key="2">
    <source>
        <dbReference type="Proteomes" id="UP000259157"/>
    </source>
</evidence>
<reference evidence="2" key="1">
    <citation type="submission" date="2018-06" db="EMBL/GenBank/DDBJ databases">
        <authorList>
            <person name="Zhirakovskaya E."/>
        </authorList>
    </citation>
    <scope>NUCLEOTIDE SEQUENCE [LARGE SCALE GENOMIC DNA]</scope>
</reference>